<feature type="domain" description="C2H2-type" evidence="6">
    <location>
        <begin position="167"/>
        <end position="191"/>
    </location>
</feature>
<name>A0A6I8U2T0_AEDAE</name>
<dbReference type="GO" id="GO:0008270">
    <property type="term" value="F:zinc ion binding"/>
    <property type="evidence" value="ECO:0007669"/>
    <property type="project" value="UniProtKB-KW"/>
</dbReference>
<dbReference type="PROSITE" id="PS00028">
    <property type="entry name" value="ZINC_FINGER_C2H2_1"/>
    <property type="match status" value="4"/>
</dbReference>
<evidence type="ECO:0000313" key="7">
    <source>
        <dbReference type="EnsemblMetazoa" id="AAEL023537-PA"/>
    </source>
</evidence>
<keyword evidence="2" id="KW-0677">Repeat</keyword>
<feature type="region of interest" description="Disordered" evidence="5">
    <location>
        <begin position="1"/>
        <end position="43"/>
    </location>
</feature>
<dbReference type="GO" id="GO:0003676">
    <property type="term" value="F:nucleic acid binding"/>
    <property type="evidence" value="ECO:0007669"/>
    <property type="project" value="InterPro"/>
</dbReference>
<reference evidence="7" key="2">
    <citation type="submission" date="2020-05" db="UniProtKB">
        <authorList>
            <consortium name="EnsemblMetazoa"/>
        </authorList>
    </citation>
    <scope>IDENTIFICATION</scope>
    <source>
        <strain evidence="7">LVP_AGWG</strain>
    </source>
</reference>
<keyword evidence="1" id="KW-0479">Metal-binding</keyword>
<dbReference type="Proteomes" id="UP000008820">
    <property type="component" value="Chromosome 2"/>
</dbReference>
<dbReference type="OrthoDB" id="6577442at2759"/>
<evidence type="ECO:0000256" key="5">
    <source>
        <dbReference type="SAM" id="MobiDB-lite"/>
    </source>
</evidence>
<dbReference type="InParanoid" id="A0A6I8U2T0"/>
<accession>A0A6I8U2T0</accession>
<dbReference type="Pfam" id="PF00096">
    <property type="entry name" value="zf-C2H2"/>
    <property type="match status" value="2"/>
</dbReference>
<feature type="domain" description="C2H2-type" evidence="6">
    <location>
        <begin position="226"/>
        <end position="252"/>
    </location>
</feature>
<keyword evidence="4" id="KW-0862">Zinc</keyword>
<dbReference type="PANTHER" id="PTHR24379">
    <property type="entry name" value="KRAB AND ZINC FINGER DOMAIN-CONTAINING"/>
    <property type="match status" value="1"/>
</dbReference>
<dbReference type="Pfam" id="PF13909">
    <property type="entry name" value="zf-H2C2_5"/>
    <property type="match status" value="1"/>
</dbReference>
<evidence type="ECO:0000256" key="2">
    <source>
        <dbReference type="ARBA" id="ARBA00022737"/>
    </source>
</evidence>
<dbReference type="EnsemblMetazoa" id="AAEL023537-RA">
    <property type="protein sequence ID" value="AAEL023537-PA"/>
    <property type="gene ID" value="AAEL023537"/>
</dbReference>
<gene>
    <name evidence="7" type="primary">110675188</name>
</gene>
<feature type="domain" description="C2H2-type" evidence="6">
    <location>
        <begin position="78"/>
        <end position="105"/>
    </location>
</feature>
<dbReference type="SUPFAM" id="SSF57667">
    <property type="entry name" value="beta-beta-alpha zinc fingers"/>
    <property type="match status" value="2"/>
</dbReference>
<evidence type="ECO:0000256" key="4">
    <source>
        <dbReference type="ARBA" id="ARBA00022833"/>
    </source>
</evidence>
<evidence type="ECO:0000313" key="8">
    <source>
        <dbReference type="Proteomes" id="UP000008820"/>
    </source>
</evidence>
<feature type="domain" description="C2H2-type" evidence="6">
    <location>
        <begin position="137"/>
        <end position="165"/>
    </location>
</feature>
<feature type="compositionally biased region" description="Polar residues" evidence="5">
    <location>
        <begin position="1"/>
        <end position="15"/>
    </location>
</feature>
<protein>
    <recommendedName>
        <fullName evidence="6">C2H2-type domain-containing protein</fullName>
    </recommendedName>
</protein>
<organism evidence="7 8">
    <name type="scientific">Aedes aegypti</name>
    <name type="common">Yellowfever mosquito</name>
    <name type="synonym">Culex aegypti</name>
    <dbReference type="NCBI Taxonomy" id="7159"/>
    <lineage>
        <taxon>Eukaryota</taxon>
        <taxon>Metazoa</taxon>
        <taxon>Ecdysozoa</taxon>
        <taxon>Arthropoda</taxon>
        <taxon>Hexapoda</taxon>
        <taxon>Insecta</taxon>
        <taxon>Pterygota</taxon>
        <taxon>Neoptera</taxon>
        <taxon>Endopterygota</taxon>
        <taxon>Diptera</taxon>
        <taxon>Nematocera</taxon>
        <taxon>Culicoidea</taxon>
        <taxon>Culicidae</taxon>
        <taxon>Culicinae</taxon>
        <taxon>Aedini</taxon>
        <taxon>Aedes</taxon>
        <taxon>Stegomyia</taxon>
    </lineage>
</organism>
<keyword evidence="8" id="KW-1185">Reference proteome</keyword>
<dbReference type="AlphaFoldDB" id="A0A6I8U2T0"/>
<dbReference type="PROSITE" id="PS50157">
    <property type="entry name" value="ZINC_FINGER_C2H2_2"/>
    <property type="match status" value="4"/>
</dbReference>
<evidence type="ECO:0000256" key="3">
    <source>
        <dbReference type="ARBA" id="ARBA00022771"/>
    </source>
</evidence>
<dbReference type="PANTHER" id="PTHR24379:SF121">
    <property type="entry name" value="C2H2-TYPE DOMAIN-CONTAINING PROTEIN"/>
    <property type="match status" value="1"/>
</dbReference>
<keyword evidence="3" id="KW-0863">Zinc-finger</keyword>
<dbReference type="InterPro" id="IPR036236">
    <property type="entry name" value="Znf_C2H2_sf"/>
</dbReference>
<sequence>MSENIGETSNHSIGTTVEKVAASQNKDEQKAKQPKAGASSSNVEKHRFKCPDCKFVGATKWLLTRHTRAKHDPSSKIFKCDKCSFTTSDKWQLTRHLKTHDKKELICEDCSFTTKSRKAYDQHMKTQHKYGHSSKMLTCPICTRLFVNQKELDAHVLAQHPDARTAFTCSECDEDFETEKLLLEHIDDVHSIVTHQCHRCSLRLQTVSDLERHVECTHSEGTGGPFRCEVCEMCFKYKMYLMKHIALKHRKP</sequence>
<evidence type="ECO:0000259" key="6">
    <source>
        <dbReference type="PROSITE" id="PS50157"/>
    </source>
</evidence>
<proteinExistence type="predicted"/>
<reference evidence="7 8" key="1">
    <citation type="submission" date="2017-06" db="EMBL/GenBank/DDBJ databases">
        <title>Aedes aegypti genome working group (AGWG) sequencing and assembly.</title>
        <authorList>
            <consortium name="Aedes aegypti Genome Working Group (AGWG)"/>
            <person name="Matthews B.J."/>
        </authorList>
    </citation>
    <scope>NUCLEOTIDE SEQUENCE [LARGE SCALE GENOMIC DNA]</scope>
    <source>
        <strain evidence="7 8">LVP_AGWG</strain>
    </source>
</reference>
<dbReference type="GO" id="GO:0006351">
    <property type="term" value="P:DNA-templated transcription"/>
    <property type="evidence" value="ECO:0007669"/>
    <property type="project" value="InterPro"/>
</dbReference>
<dbReference type="SMART" id="SM00355">
    <property type="entry name" value="ZnF_C2H2"/>
    <property type="match status" value="7"/>
</dbReference>
<dbReference type="InterPro" id="IPR013087">
    <property type="entry name" value="Znf_C2H2_type"/>
</dbReference>
<dbReference type="Gene3D" id="3.30.160.60">
    <property type="entry name" value="Classic Zinc Finger"/>
    <property type="match status" value="3"/>
</dbReference>
<evidence type="ECO:0000256" key="1">
    <source>
        <dbReference type="ARBA" id="ARBA00022723"/>
    </source>
</evidence>